<dbReference type="KEGG" id="tsq:D3A95_00920"/>
<reference evidence="2" key="1">
    <citation type="submission" date="2018-09" db="EMBL/GenBank/DDBJ databases">
        <title>Complete genome sequence of thermophilic cyanobacteria strain Thermosynechococcus elongatus PKUAC-SCTE542.</title>
        <authorList>
            <person name="Liang Y."/>
            <person name="Tang J."/>
            <person name="Daroch M."/>
        </authorList>
    </citation>
    <scope>NUCLEOTIDE SEQUENCE [LARGE SCALE GENOMIC DNA]</scope>
    <source>
        <strain evidence="2">E542</strain>
    </source>
</reference>
<evidence type="ECO:0000313" key="2">
    <source>
        <dbReference type="Proteomes" id="UP000261812"/>
    </source>
</evidence>
<gene>
    <name evidence="1" type="ORF">D3A95_00920</name>
</gene>
<organism evidence="1 2">
    <name type="scientific">Thermosynechococcus sichuanensis E542</name>
    <dbReference type="NCBI Taxonomy" id="2016101"/>
    <lineage>
        <taxon>Bacteria</taxon>
        <taxon>Bacillati</taxon>
        <taxon>Cyanobacteriota</taxon>
        <taxon>Cyanophyceae</taxon>
        <taxon>Acaryochloridales</taxon>
        <taxon>Thermosynechococcaceae</taxon>
        <taxon>Thermosynechococcus</taxon>
        <taxon>Thermosynechococcus sichuanensis</taxon>
    </lineage>
</organism>
<proteinExistence type="predicted"/>
<sequence>MLQIAPACRKHSPSRIVGIGLSIGSLPLLVGALMTLGMSQPARAQTASPLPPDMMKTTVQQVSDSLAKYVSGASCTDIAQLIKMLPTNGSNPSPDPNSIIGAVMLSIKNSPDLQSIIASRVGPPLIGKAIECNMIPPELLLKVMSQQPSAL</sequence>
<dbReference type="RefSeq" id="WP_181495548.1">
    <property type="nucleotide sequence ID" value="NZ_CP032152.1"/>
</dbReference>
<accession>A0A3B7MD87</accession>
<name>A0A3B7MD87_9CYAN</name>
<dbReference type="Proteomes" id="UP000261812">
    <property type="component" value="Chromosome"/>
</dbReference>
<keyword evidence="2" id="KW-1185">Reference proteome</keyword>
<protein>
    <submittedName>
        <fullName evidence="1">Uncharacterized protein</fullName>
    </submittedName>
</protein>
<evidence type="ECO:0000313" key="1">
    <source>
        <dbReference type="EMBL" id="AXY67254.1"/>
    </source>
</evidence>
<dbReference type="AlphaFoldDB" id="A0A3B7MD87"/>
<dbReference type="EMBL" id="CP032152">
    <property type="protein sequence ID" value="AXY67254.1"/>
    <property type="molecule type" value="Genomic_DNA"/>
</dbReference>